<dbReference type="Proteomes" id="UP001152888">
    <property type="component" value="Unassembled WGS sequence"/>
</dbReference>
<keyword evidence="3" id="KW-1185">Reference proteome</keyword>
<protein>
    <submittedName>
        <fullName evidence="2">Uncharacterized protein</fullName>
    </submittedName>
</protein>
<evidence type="ECO:0000256" key="1">
    <source>
        <dbReference type="SAM" id="MobiDB-lite"/>
    </source>
</evidence>
<feature type="region of interest" description="Disordered" evidence="1">
    <location>
        <begin position="1"/>
        <end position="26"/>
    </location>
</feature>
<sequence>MTPAERQRQWRAKQKQDPEKYAEIKRKQAKRYQARKLNKTNVQNTTSACHTGMEIEVKNNRGLK</sequence>
<dbReference type="EMBL" id="CAKOFQ010006713">
    <property type="protein sequence ID" value="CAH1964125.1"/>
    <property type="molecule type" value="Genomic_DNA"/>
</dbReference>
<proteinExistence type="predicted"/>
<accession>A0A9P0P023</accession>
<evidence type="ECO:0000313" key="2">
    <source>
        <dbReference type="EMBL" id="CAH1964125.1"/>
    </source>
</evidence>
<dbReference type="AlphaFoldDB" id="A0A9P0P023"/>
<name>A0A9P0P023_ACAOB</name>
<comment type="caution">
    <text evidence="2">The sequence shown here is derived from an EMBL/GenBank/DDBJ whole genome shotgun (WGS) entry which is preliminary data.</text>
</comment>
<evidence type="ECO:0000313" key="3">
    <source>
        <dbReference type="Proteomes" id="UP001152888"/>
    </source>
</evidence>
<gene>
    <name evidence="2" type="ORF">ACAOBT_LOCUS5599</name>
</gene>
<organism evidence="2 3">
    <name type="scientific">Acanthoscelides obtectus</name>
    <name type="common">Bean weevil</name>
    <name type="synonym">Bruchus obtectus</name>
    <dbReference type="NCBI Taxonomy" id="200917"/>
    <lineage>
        <taxon>Eukaryota</taxon>
        <taxon>Metazoa</taxon>
        <taxon>Ecdysozoa</taxon>
        <taxon>Arthropoda</taxon>
        <taxon>Hexapoda</taxon>
        <taxon>Insecta</taxon>
        <taxon>Pterygota</taxon>
        <taxon>Neoptera</taxon>
        <taxon>Endopterygota</taxon>
        <taxon>Coleoptera</taxon>
        <taxon>Polyphaga</taxon>
        <taxon>Cucujiformia</taxon>
        <taxon>Chrysomeloidea</taxon>
        <taxon>Chrysomelidae</taxon>
        <taxon>Bruchinae</taxon>
        <taxon>Bruchini</taxon>
        <taxon>Acanthoscelides</taxon>
    </lineage>
</organism>
<reference evidence="2" key="1">
    <citation type="submission" date="2022-03" db="EMBL/GenBank/DDBJ databases">
        <authorList>
            <person name="Sayadi A."/>
        </authorList>
    </citation>
    <scope>NUCLEOTIDE SEQUENCE</scope>
</reference>